<sequence>MPVGRASDPQRRNRRGESPAERRGERVRRDGTRTSGRRPGRQASTRSRPRSSTGGAFKLSSTRRAAGLAMLVCVMALSVSVPLRTYLSQRAELAQQDQQQAELTQQVRELEQRKAELSDPAQVEAEARARLGYVRPGETPYIVEVPTEPAAPPPPVAPAEDGVPWYEELWNSVMGKGS</sequence>
<organism evidence="2 3">
    <name type="scientific">Saccharopolyspora spinosa</name>
    <dbReference type="NCBI Taxonomy" id="60894"/>
    <lineage>
        <taxon>Bacteria</taxon>
        <taxon>Bacillati</taxon>
        <taxon>Actinomycetota</taxon>
        <taxon>Actinomycetes</taxon>
        <taxon>Pseudonocardiales</taxon>
        <taxon>Pseudonocardiaceae</taxon>
        <taxon>Saccharopolyspora</taxon>
    </lineage>
</organism>
<proteinExistence type="predicted"/>
<dbReference type="InterPro" id="IPR007060">
    <property type="entry name" value="FtsL/DivIC"/>
</dbReference>
<feature type="region of interest" description="Disordered" evidence="1">
    <location>
        <begin position="1"/>
        <end position="58"/>
    </location>
</feature>
<feature type="compositionally biased region" description="Basic and acidic residues" evidence="1">
    <location>
        <begin position="8"/>
        <end position="32"/>
    </location>
</feature>
<feature type="compositionally biased region" description="Low complexity" evidence="1">
    <location>
        <begin position="41"/>
        <end position="56"/>
    </location>
</feature>
<dbReference type="OrthoDB" id="5187715at2"/>
<dbReference type="Pfam" id="PF04977">
    <property type="entry name" value="DivIC"/>
    <property type="match status" value="1"/>
</dbReference>
<dbReference type="Proteomes" id="UP000233786">
    <property type="component" value="Unassembled WGS sequence"/>
</dbReference>
<dbReference type="RefSeq" id="WP_029536231.1">
    <property type="nucleotide sequence ID" value="NZ_CP061007.1"/>
</dbReference>
<evidence type="ECO:0000256" key="1">
    <source>
        <dbReference type="SAM" id="MobiDB-lite"/>
    </source>
</evidence>
<dbReference type="AlphaFoldDB" id="A0A2N3XU73"/>
<keyword evidence="3" id="KW-1185">Reference proteome</keyword>
<accession>A0A2N3XU73</accession>
<evidence type="ECO:0000313" key="3">
    <source>
        <dbReference type="Proteomes" id="UP000233786"/>
    </source>
</evidence>
<dbReference type="STRING" id="994479.GCA_000194155_08052"/>
<evidence type="ECO:0000313" key="2">
    <source>
        <dbReference type="EMBL" id="PKW14233.1"/>
    </source>
</evidence>
<reference evidence="2" key="1">
    <citation type="submission" date="2017-12" db="EMBL/GenBank/DDBJ databases">
        <title>Sequencing the genomes of 1000 Actinobacteria strains.</title>
        <authorList>
            <person name="Klenk H.-P."/>
        </authorList>
    </citation>
    <scope>NUCLEOTIDE SEQUENCE [LARGE SCALE GENOMIC DNA]</scope>
    <source>
        <strain evidence="2">DSM 44228</strain>
    </source>
</reference>
<gene>
    <name evidence="2" type="ORF">A8926_1834</name>
</gene>
<comment type="caution">
    <text evidence="2">The sequence shown here is derived from an EMBL/GenBank/DDBJ whole genome shotgun (WGS) entry which is preliminary data.</text>
</comment>
<protein>
    <submittedName>
        <fullName evidence="2">Septum formation initiator</fullName>
    </submittedName>
</protein>
<name>A0A2N3XU73_SACSN</name>
<dbReference type="EMBL" id="PJNB01000001">
    <property type="protein sequence ID" value="PKW14233.1"/>
    <property type="molecule type" value="Genomic_DNA"/>
</dbReference>